<feature type="domain" description="Penicillin-binding protein dimerisation" evidence="5">
    <location>
        <begin position="50"/>
        <end position="187"/>
    </location>
</feature>
<dbReference type="Pfam" id="PF03717">
    <property type="entry name" value="PBP_dimer"/>
    <property type="match status" value="1"/>
</dbReference>
<protein>
    <recommendedName>
        <fullName evidence="8">Penicillin-binding protein 2</fullName>
    </recommendedName>
</protein>
<keyword evidence="3" id="KW-1133">Transmembrane helix</keyword>
<dbReference type="GO" id="GO:0005886">
    <property type="term" value="C:plasma membrane"/>
    <property type="evidence" value="ECO:0007669"/>
    <property type="project" value="TreeGrafter"/>
</dbReference>
<proteinExistence type="predicted"/>
<evidence type="ECO:0008006" key="8">
    <source>
        <dbReference type="Google" id="ProtNLM"/>
    </source>
</evidence>
<dbReference type="Proteomes" id="UP000231139">
    <property type="component" value="Unassembled WGS sequence"/>
</dbReference>
<dbReference type="PANTHER" id="PTHR30627:SF1">
    <property type="entry name" value="PEPTIDOGLYCAN D,D-TRANSPEPTIDASE FTSI"/>
    <property type="match status" value="1"/>
</dbReference>
<evidence type="ECO:0000313" key="6">
    <source>
        <dbReference type="EMBL" id="PIR02228.1"/>
    </source>
</evidence>
<dbReference type="PANTHER" id="PTHR30627">
    <property type="entry name" value="PEPTIDOGLYCAN D,D-TRANSPEPTIDASE"/>
    <property type="match status" value="1"/>
</dbReference>
<evidence type="ECO:0000256" key="2">
    <source>
        <dbReference type="ARBA" id="ARBA00023136"/>
    </source>
</evidence>
<dbReference type="Gene3D" id="3.90.1310.10">
    <property type="entry name" value="Penicillin-binding protein 2a (Domain 2)"/>
    <property type="match status" value="1"/>
</dbReference>
<feature type="domain" description="Penicillin-binding protein transpeptidase" evidence="4">
    <location>
        <begin position="238"/>
        <end position="551"/>
    </location>
</feature>
<accession>A0A2H0N006</accession>
<dbReference type="Gene3D" id="3.40.710.10">
    <property type="entry name" value="DD-peptidase/beta-lactamase superfamily"/>
    <property type="match status" value="1"/>
</dbReference>
<dbReference type="InterPro" id="IPR001460">
    <property type="entry name" value="PCN-bd_Tpept"/>
</dbReference>
<comment type="subcellular location">
    <subcellularLocation>
        <location evidence="1">Membrane</location>
    </subcellularLocation>
</comment>
<sequence>MFKNWRVNLILVIIFLFGGIIFSRLFYLQIIKGDFYKALAQGQQQLLLETKGERGEVYFKNAEILAMAQKEPFLFLSPKEIEEKEKTSEILSEILDIKPENILQKIQKENNFYQPIKENLTPQELQQLEELNLKGVYIDWKPKRYYPQINTASTVIGFLNEEEKGQYGIEEYYDEILKGKEKIEKEKTTPWGFLFSFSNDYLNKGVSLYLTIDYNIQFRAEKLLEEGIEKYGAKGGEIVVLEPDSGKIIAMAQYPNFNPNEYKNVEMELFQNSSISKPFEPGSIFKPITLAAALNEGKVTPETTFEDKTGFVQIGGYKIYNYAQKVWGKRTMTEVLENSINVGAVFAQEQLSHQNFFEYIEKFGFFEKTGVDLAGEVLSKNQEIKKALDYNIVVNFATASFGQGIEMTPLQIARAFCVIANGGKLPKVYVVEKKVDEDGIEEVQPEIIRENVISPETSLDLTNMLVRVVEEGFGKQAKVPGYYIAGKTGTSQIPWSSLGIDRRGYSNETWQSFIGFAPAFDPRFVILVKLNNPTKTKTSEYSATPIFHDLAKYILDYWQIPPDYQVETE</sequence>
<evidence type="ECO:0000259" key="4">
    <source>
        <dbReference type="Pfam" id="PF00905"/>
    </source>
</evidence>
<keyword evidence="3" id="KW-0812">Transmembrane</keyword>
<keyword evidence="2 3" id="KW-0472">Membrane</keyword>
<dbReference type="SUPFAM" id="SSF56519">
    <property type="entry name" value="Penicillin binding protein dimerisation domain"/>
    <property type="match status" value="1"/>
</dbReference>
<gene>
    <name evidence="6" type="ORF">COV62_02055</name>
</gene>
<dbReference type="InterPro" id="IPR050515">
    <property type="entry name" value="Beta-lactam/transpept"/>
</dbReference>
<dbReference type="SUPFAM" id="SSF56601">
    <property type="entry name" value="beta-lactamase/transpeptidase-like"/>
    <property type="match status" value="1"/>
</dbReference>
<dbReference type="GO" id="GO:0008658">
    <property type="term" value="F:penicillin binding"/>
    <property type="evidence" value="ECO:0007669"/>
    <property type="project" value="InterPro"/>
</dbReference>
<dbReference type="Pfam" id="PF00905">
    <property type="entry name" value="Transpeptidase"/>
    <property type="match status" value="1"/>
</dbReference>
<organism evidence="6 7">
    <name type="scientific">Candidatus Nealsonbacteria bacterium CG11_big_fil_rev_8_21_14_0_20_35_11</name>
    <dbReference type="NCBI Taxonomy" id="1974713"/>
    <lineage>
        <taxon>Bacteria</taxon>
        <taxon>Candidatus Nealsoniibacteriota</taxon>
    </lineage>
</organism>
<comment type="caution">
    <text evidence="6">The sequence shown here is derived from an EMBL/GenBank/DDBJ whole genome shotgun (WGS) entry which is preliminary data.</text>
</comment>
<evidence type="ECO:0000256" key="3">
    <source>
        <dbReference type="SAM" id="Phobius"/>
    </source>
</evidence>
<dbReference type="InterPro" id="IPR036138">
    <property type="entry name" value="PBP_dimer_sf"/>
</dbReference>
<reference evidence="6 7" key="1">
    <citation type="submission" date="2017-09" db="EMBL/GenBank/DDBJ databases">
        <title>Depth-based differentiation of microbial function through sediment-hosted aquifers and enrichment of novel symbionts in the deep terrestrial subsurface.</title>
        <authorList>
            <person name="Probst A.J."/>
            <person name="Ladd B."/>
            <person name="Jarett J.K."/>
            <person name="Geller-Mcgrath D.E."/>
            <person name="Sieber C.M."/>
            <person name="Emerson J.B."/>
            <person name="Anantharaman K."/>
            <person name="Thomas B.C."/>
            <person name="Malmstrom R."/>
            <person name="Stieglmeier M."/>
            <person name="Klingl A."/>
            <person name="Woyke T."/>
            <person name="Ryan C.M."/>
            <person name="Banfield J.F."/>
        </authorList>
    </citation>
    <scope>NUCLEOTIDE SEQUENCE [LARGE SCALE GENOMIC DNA]</scope>
    <source>
        <strain evidence="6">CG11_big_fil_rev_8_21_14_0_20_35_11</strain>
    </source>
</reference>
<dbReference type="Gene3D" id="3.30.450.330">
    <property type="match status" value="1"/>
</dbReference>
<dbReference type="AlphaFoldDB" id="A0A2H0N006"/>
<evidence type="ECO:0000259" key="5">
    <source>
        <dbReference type="Pfam" id="PF03717"/>
    </source>
</evidence>
<dbReference type="EMBL" id="PCWK01000047">
    <property type="protein sequence ID" value="PIR02228.1"/>
    <property type="molecule type" value="Genomic_DNA"/>
</dbReference>
<evidence type="ECO:0000256" key="1">
    <source>
        <dbReference type="ARBA" id="ARBA00004370"/>
    </source>
</evidence>
<dbReference type="GO" id="GO:0071555">
    <property type="term" value="P:cell wall organization"/>
    <property type="evidence" value="ECO:0007669"/>
    <property type="project" value="TreeGrafter"/>
</dbReference>
<evidence type="ECO:0000313" key="7">
    <source>
        <dbReference type="Proteomes" id="UP000231139"/>
    </source>
</evidence>
<name>A0A2H0N006_9BACT</name>
<dbReference type="InterPro" id="IPR005311">
    <property type="entry name" value="PBP_dimer"/>
</dbReference>
<feature type="transmembrane region" description="Helical" evidence="3">
    <location>
        <begin position="7"/>
        <end position="27"/>
    </location>
</feature>
<dbReference type="InterPro" id="IPR012338">
    <property type="entry name" value="Beta-lactam/transpept-like"/>
</dbReference>